<evidence type="ECO:0000256" key="1">
    <source>
        <dbReference type="SAM" id="MobiDB-lite"/>
    </source>
</evidence>
<dbReference type="Pfam" id="PF09361">
    <property type="entry name" value="Phasin_2"/>
    <property type="match status" value="1"/>
</dbReference>
<keyword evidence="4" id="KW-1185">Reference proteome</keyword>
<accession>A0ABM9NJB6</accession>
<feature type="region of interest" description="Disordered" evidence="1">
    <location>
        <begin position="145"/>
        <end position="189"/>
    </location>
</feature>
<dbReference type="RefSeq" id="WP_348757300.1">
    <property type="nucleotide sequence ID" value="NZ_OZ026884.1"/>
</dbReference>
<reference evidence="3 4" key="1">
    <citation type="submission" date="2024-04" db="EMBL/GenBank/DDBJ databases">
        <authorList>
            <person name="Cremers G."/>
        </authorList>
    </citation>
    <scope>NUCLEOTIDE SEQUENCE [LARGE SCALE GENOMIC DNA]</scope>
    <source>
        <strain evidence="3">MeCH1-AG</strain>
    </source>
</reference>
<name>A0ABM9NJB6_9GAMM</name>
<feature type="domain" description="Phasin" evidence="2">
    <location>
        <begin position="43"/>
        <end position="139"/>
    </location>
</feature>
<evidence type="ECO:0000313" key="4">
    <source>
        <dbReference type="Proteomes" id="UP001497493"/>
    </source>
</evidence>
<proteinExistence type="predicted"/>
<organism evidence="3 4">
    <name type="scientific">Candidatus Methylocalor cossyra</name>
    <dbReference type="NCBI Taxonomy" id="3108543"/>
    <lineage>
        <taxon>Bacteria</taxon>
        <taxon>Pseudomonadati</taxon>
        <taxon>Pseudomonadota</taxon>
        <taxon>Gammaproteobacteria</taxon>
        <taxon>Methylococcales</taxon>
        <taxon>Methylococcaceae</taxon>
        <taxon>Candidatus Methylocalor</taxon>
    </lineage>
</organism>
<sequence>MATTPRYDQWFELNRAVFEPFVRWNEVTLQSVERLAGNRQFFEQWLELNRAAVEPVLRWQEIAFQTAEKITRRNLNVVQDYLELGARQLNLWREVQDPQKWKDEESKLAAEFSQKIVEHAGSYLEVAKEARDALNELTNQTARQFAEQTHKAAQTAAETAEKAGEAAKAAGTRAAGQPSRSEAAAAQKG</sequence>
<evidence type="ECO:0000313" key="3">
    <source>
        <dbReference type="EMBL" id="CAL1240725.1"/>
    </source>
</evidence>
<protein>
    <submittedName>
        <fullName evidence="3">Phasin protein</fullName>
    </submittedName>
</protein>
<dbReference type="InterPro" id="IPR018968">
    <property type="entry name" value="Phasin"/>
</dbReference>
<evidence type="ECO:0000259" key="2">
    <source>
        <dbReference type="Pfam" id="PF09361"/>
    </source>
</evidence>
<dbReference type="EMBL" id="OZ026884">
    <property type="protein sequence ID" value="CAL1240725.1"/>
    <property type="molecule type" value="Genomic_DNA"/>
</dbReference>
<feature type="compositionally biased region" description="Low complexity" evidence="1">
    <location>
        <begin position="166"/>
        <end position="177"/>
    </location>
</feature>
<gene>
    <name evidence="3" type="ORF">MECH1_V1_1949</name>
</gene>
<dbReference type="Proteomes" id="UP001497493">
    <property type="component" value="Chromosome"/>
</dbReference>